<evidence type="ECO:0000313" key="2">
    <source>
        <dbReference type="EMBL" id="RMV28482.1"/>
    </source>
</evidence>
<keyword evidence="1" id="KW-0472">Membrane</keyword>
<sequence>MSEDADHPDLKSRNRPVREDMPYQLKVWRFERVGWYVLVLILVMALGGVFSRGLLSSRDVRSDDGKVRVEYEMFHRNGSTNSMKITLTERPNSPVELELAGQLLEGFSIETLQPEPLRSRSSSQGMKLWMQTDADGQATLYITLRGDAVGLLRSKIISAGTSSVRLVQFIFP</sequence>
<name>A0A0N0FZG2_PSEYM</name>
<dbReference type="AlphaFoldDB" id="A0A0N0FZG2"/>
<comment type="caution">
    <text evidence="2">The sequence shown here is derived from an EMBL/GenBank/DDBJ whole genome shotgun (WGS) entry which is preliminary data.</text>
</comment>
<feature type="transmembrane region" description="Helical" evidence="1">
    <location>
        <begin position="33"/>
        <end position="55"/>
    </location>
</feature>
<keyword evidence="1" id="KW-0812">Transmembrane</keyword>
<evidence type="ECO:0000256" key="1">
    <source>
        <dbReference type="SAM" id="Phobius"/>
    </source>
</evidence>
<evidence type="ECO:0000313" key="3">
    <source>
        <dbReference type="Proteomes" id="UP000271631"/>
    </source>
</evidence>
<accession>A0A0N0FZG2</accession>
<dbReference type="EMBL" id="RBUQ01000343">
    <property type="protein sequence ID" value="RMV28482.1"/>
    <property type="molecule type" value="Genomic_DNA"/>
</dbReference>
<gene>
    <name evidence="2" type="ORF">ALP13_103952</name>
</gene>
<dbReference type="RefSeq" id="WP_054070288.1">
    <property type="nucleotide sequence ID" value="NZ_JAEVFP010000113.1"/>
</dbReference>
<protein>
    <submittedName>
        <fullName evidence="2">Uncharacterized protein</fullName>
    </submittedName>
</protein>
<proteinExistence type="predicted"/>
<organism evidence="2 3">
    <name type="scientific">Pseudomonas syringae pv. maculicola</name>
    <dbReference type="NCBI Taxonomy" id="59511"/>
    <lineage>
        <taxon>Bacteria</taxon>
        <taxon>Pseudomonadati</taxon>
        <taxon>Pseudomonadota</taxon>
        <taxon>Gammaproteobacteria</taxon>
        <taxon>Pseudomonadales</taxon>
        <taxon>Pseudomonadaceae</taxon>
        <taxon>Pseudomonas</taxon>
    </lineage>
</organism>
<keyword evidence="1" id="KW-1133">Transmembrane helix</keyword>
<dbReference type="Proteomes" id="UP000271631">
    <property type="component" value="Unassembled WGS sequence"/>
</dbReference>
<reference evidence="2 3" key="1">
    <citation type="submission" date="2018-08" db="EMBL/GenBank/DDBJ databases">
        <title>Recombination of ecologically and evolutionarily significant loci maintains genetic cohesion in the Pseudomonas syringae species complex.</title>
        <authorList>
            <person name="Dillon M."/>
            <person name="Thakur S."/>
            <person name="Almeida R.N.D."/>
            <person name="Weir B.S."/>
            <person name="Guttman D.S."/>
        </authorList>
    </citation>
    <scope>NUCLEOTIDE SEQUENCE [LARGE SCALE GENOMIC DNA]</scope>
    <source>
        <strain evidence="2 3">ICMP 11281</strain>
    </source>
</reference>